<protein>
    <recommendedName>
        <fullName evidence="3">CopG family transcriptional regulator</fullName>
    </recommendedName>
</protein>
<evidence type="ECO:0000313" key="1">
    <source>
        <dbReference type="EMBL" id="MBE9460680.1"/>
    </source>
</evidence>
<comment type="caution">
    <text evidence="1">The sequence shown here is derived from an EMBL/GenBank/DDBJ whole genome shotgun (WGS) entry which is preliminary data.</text>
</comment>
<accession>A0ABR9W5E3</accession>
<dbReference type="RefSeq" id="WP_194118992.1">
    <property type="nucleotide sequence ID" value="NZ_JACYGY010000001.1"/>
</dbReference>
<keyword evidence="2" id="KW-1185">Reference proteome</keyword>
<proteinExistence type="predicted"/>
<dbReference type="EMBL" id="JACYGY010000001">
    <property type="protein sequence ID" value="MBE9460680.1"/>
    <property type="molecule type" value="Genomic_DNA"/>
</dbReference>
<dbReference type="Proteomes" id="UP000634134">
    <property type="component" value="Unassembled WGS sequence"/>
</dbReference>
<name>A0ABR9W5E3_9BACT</name>
<evidence type="ECO:0008006" key="3">
    <source>
        <dbReference type="Google" id="ProtNLM"/>
    </source>
</evidence>
<evidence type="ECO:0000313" key="2">
    <source>
        <dbReference type="Proteomes" id="UP000634134"/>
    </source>
</evidence>
<sequence>MDRIILEVDDSSAKKWMYASQDKKEHLSKSIGQLIDKSLSASDDDFWEFVNKISEEAKSNGLTEEKLHQLLNEE</sequence>
<organism evidence="1 2">
    <name type="scientific">Dyadobacter subterraneus</name>
    <dbReference type="NCBI Taxonomy" id="2773304"/>
    <lineage>
        <taxon>Bacteria</taxon>
        <taxon>Pseudomonadati</taxon>
        <taxon>Bacteroidota</taxon>
        <taxon>Cytophagia</taxon>
        <taxon>Cytophagales</taxon>
        <taxon>Spirosomataceae</taxon>
        <taxon>Dyadobacter</taxon>
    </lineage>
</organism>
<reference evidence="2" key="1">
    <citation type="submission" date="2023-07" db="EMBL/GenBank/DDBJ databases">
        <title>Dyadobacter sp. nov 'subterranea' isolated from contaminted grondwater.</title>
        <authorList>
            <person name="Szabo I."/>
            <person name="Al-Omari J."/>
            <person name="Szerdahelyi S.G."/>
            <person name="Rado J."/>
        </authorList>
    </citation>
    <scope>NUCLEOTIDE SEQUENCE [LARGE SCALE GENOMIC DNA]</scope>
    <source>
        <strain evidence="2">UP-52</strain>
    </source>
</reference>
<gene>
    <name evidence="1" type="ORF">IEE83_02190</name>
</gene>